<dbReference type="Gene3D" id="3.20.20.80">
    <property type="entry name" value="Glycosidases"/>
    <property type="match status" value="2"/>
</dbReference>
<keyword evidence="2" id="KW-0326">Glycosidase</keyword>
<protein>
    <recommendedName>
        <fullName evidence="3">Glycoside hydrolase family 42 N-terminal domain-containing protein</fullName>
    </recommendedName>
</protein>
<evidence type="ECO:0000256" key="2">
    <source>
        <dbReference type="ARBA" id="ARBA00023295"/>
    </source>
</evidence>
<comment type="caution">
    <text evidence="4">The sequence shown here is derived from an EMBL/GenBank/DDBJ whole genome shotgun (WGS) entry which is preliminary data.</text>
</comment>
<evidence type="ECO:0000313" key="5">
    <source>
        <dbReference type="Proteomes" id="UP001165060"/>
    </source>
</evidence>
<evidence type="ECO:0000256" key="1">
    <source>
        <dbReference type="ARBA" id="ARBA00022801"/>
    </source>
</evidence>
<dbReference type="Proteomes" id="UP001165060">
    <property type="component" value="Unassembled WGS sequence"/>
</dbReference>
<reference evidence="4 5" key="1">
    <citation type="journal article" date="2023" name="Commun. Biol.">
        <title>Genome analysis of Parmales, the sister group of diatoms, reveals the evolutionary specialization of diatoms from phago-mixotrophs to photoautotrophs.</title>
        <authorList>
            <person name="Ban H."/>
            <person name="Sato S."/>
            <person name="Yoshikawa S."/>
            <person name="Yamada K."/>
            <person name="Nakamura Y."/>
            <person name="Ichinomiya M."/>
            <person name="Sato N."/>
            <person name="Blanc-Mathieu R."/>
            <person name="Endo H."/>
            <person name="Kuwata A."/>
            <person name="Ogata H."/>
        </authorList>
    </citation>
    <scope>NUCLEOTIDE SEQUENCE [LARGE SCALE GENOMIC DNA]</scope>
</reference>
<proteinExistence type="predicted"/>
<evidence type="ECO:0000313" key="4">
    <source>
        <dbReference type="EMBL" id="GMI51889.1"/>
    </source>
</evidence>
<dbReference type="EMBL" id="BRYB01006566">
    <property type="protein sequence ID" value="GMI51889.1"/>
    <property type="molecule type" value="Genomic_DNA"/>
</dbReference>
<keyword evidence="1" id="KW-0378">Hydrolase</keyword>
<dbReference type="InterPro" id="IPR013529">
    <property type="entry name" value="Glyco_hydro_42_N"/>
</dbReference>
<dbReference type="SUPFAM" id="SSF51445">
    <property type="entry name" value="(Trans)glycosidases"/>
    <property type="match status" value="1"/>
</dbReference>
<keyword evidence="5" id="KW-1185">Reference proteome</keyword>
<dbReference type="Pfam" id="PF02449">
    <property type="entry name" value="Glyco_hydro_42"/>
    <property type="match status" value="1"/>
</dbReference>
<gene>
    <name evidence="4" type="ORF">TeGR_g5814</name>
</gene>
<sequence length="320" mass="36724">MNDSMTAPDDDLSSFIGRRRFGTTFSTKELLRRGLDWREAFDEMLNLGLNAVRIGAYWSDIEPEQGHFNFSELDELLDKCSDANLQVVLTLGMKGPRWPEFHIPLWAQNFDEQSDSGDITGDKELCNQCLDYVEAVVRHVQGYKCITAFQIENEPLDKAGERRQIVNIDFVAQEADLVRRLDSGLRPIVITAWCWSFKHDDDVKNALRYCNVLGLDVYSRVRGDDKTGEQRAGVLPKHYKALANAKGREAWITEAQAEPWNPSQFTKEDLDSLLAKLAKSDFDTVFLWGFEKWLDNKLNKDDDELWKAVREAATDHLSKR</sequence>
<feature type="domain" description="Glycoside hydrolase family 42 N-terminal" evidence="3">
    <location>
        <begin position="36"/>
        <end position="154"/>
    </location>
</feature>
<organism evidence="4 5">
    <name type="scientific">Tetraparma gracilis</name>
    <dbReference type="NCBI Taxonomy" id="2962635"/>
    <lineage>
        <taxon>Eukaryota</taxon>
        <taxon>Sar</taxon>
        <taxon>Stramenopiles</taxon>
        <taxon>Ochrophyta</taxon>
        <taxon>Bolidophyceae</taxon>
        <taxon>Parmales</taxon>
        <taxon>Triparmaceae</taxon>
        <taxon>Tetraparma</taxon>
    </lineage>
</organism>
<evidence type="ECO:0000259" key="3">
    <source>
        <dbReference type="Pfam" id="PF02449"/>
    </source>
</evidence>
<accession>A0ABQ6N9H7</accession>
<name>A0ABQ6N9H7_9STRA</name>
<dbReference type="InterPro" id="IPR017853">
    <property type="entry name" value="GH"/>
</dbReference>